<proteinExistence type="inferred from homology"/>
<evidence type="ECO:0000256" key="3">
    <source>
        <dbReference type="ARBA" id="ARBA00022692"/>
    </source>
</evidence>
<keyword evidence="6 11" id="KW-0472">Membrane</keyword>
<feature type="transmembrane region" description="Helical" evidence="11">
    <location>
        <begin position="242"/>
        <end position="261"/>
    </location>
</feature>
<feature type="coiled-coil region" evidence="9">
    <location>
        <begin position="900"/>
        <end position="934"/>
    </location>
</feature>
<dbReference type="InterPro" id="IPR003280">
    <property type="entry name" value="2pore_dom_K_chnl"/>
</dbReference>
<dbReference type="GO" id="GO:0022841">
    <property type="term" value="F:potassium ion leak channel activity"/>
    <property type="evidence" value="ECO:0007669"/>
    <property type="project" value="TreeGrafter"/>
</dbReference>
<comment type="similarity">
    <text evidence="8">Belongs to the two pore domain potassium channel (TC 1.A.1.8) family.</text>
</comment>
<feature type="region of interest" description="Disordered" evidence="10">
    <location>
        <begin position="1"/>
        <end position="59"/>
    </location>
</feature>
<evidence type="ECO:0000256" key="8">
    <source>
        <dbReference type="RuleBase" id="RU003857"/>
    </source>
</evidence>
<comment type="caution">
    <text evidence="13">The sequence shown here is derived from an EMBL/GenBank/DDBJ whole genome shotgun (WGS) entry which is preliminary data.</text>
</comment>
<dbReference type="Gene3D" id="1.10.287.70">
    <property type="match status" value="2"/>
</dbReference>
<feature type="transmembrane region" description="Helical" evidence="11">
    <location>
        <begin position="177"/>
        <end position="196"/>
    </location>
</feature>
<evidence type="ECO:0000256" key="6">
    <source>
        <dbReference type="ARBA" id="ARBA00023136"/>
    </source>
</evidence>
<dbReference type="EMBL" id="JANVFS010000049">
    <property type="protein sequence ID" value="KAJ4465663.1"/>
    <property type="molecule type" value="Genomic_DNA"/>
</dbReference>
<organism evidence="13 14">
    <name type="scientific">Lentinula lateritia</name>
    <dbReference type="NCBI Taxonomy" id="40482"/>
    <lineage>
        <taxon>Eukaryota</taxon>
        <taxon>Fungi</taxon>
        <taxon>Dikarya</taxon>
        <taxon>Basidiomycota</taxon>
        <taxon>Agaricomycotina</taxon>
        <taxon>Agaricomycetes</taxon>
        <taxon>Agaricomycetidae</taxon>
        <taxon>Agaricales</taxon>
        <taxon>Marasmiineae</taxon>
        <taxon>Omphalotaceae</taxon>
        <taxon>Lentinula</taxon>
    </lineage>
</organism>
<evidence type="ECO:0000256" key="11">
    <source>
        <dbReference type="SAM" id="Phobius"/>
    </source>
</evidence>
<reference evidence="13" key="2">
    <citation type="journal article" date="2023" name="Proc. Natl. Acad. Sci. U.S.A.">
        <title>A global phylogenomic analysis of the shiitake genus Lentinula.</title>
        <authorList>
            <person name="Sierra-Patev S."/>
            <person name="Min B."/>
            <person name="Naranjo-Ortiz M."/>
            <person name="Looney B."/>
            <person name="Konkel Z."/>
            <person name="Slot J.C."/>
            <person name="Sakamoto Y."/>
            <person name="Steenwyk J.L."/>
            <person name="Rokas A."/>
            <person name="Carro J."/>
            <person name="Camarero S."/>
            <person name="Ferreira P."/>
            <person name="Molpeceres G."/>
            <person name="Ruiz-Duenas F.J."/>
            <person name="Serrano A."/>
            <person name="Henrissat B."/>
            <person name="Drula E."/>
            <person name="Hughes K.W."/>
            <person name="Mata J.L."/>
            <person name="Ishikawa N.K."/>
            <person name="Vargas-Isla R."/>
            <person name="Ushijima S."/>
            <person name="Smith C.A."/>
            <person name="Donoghue J."/>
            <person name="Ahrendt S."/>
            <person name="Andreopoulos W."/>
            <person name="He G."/>
            <person name="LaButti K."/>
            <person name="Lipzen A."/>
            <person name="Ng V."/>
            <person name="Riley R."/>
            <person name="Sandor L."/>
            <person name="Barry K."/>
            <person name="Martinez A.T."/>
            <person name="Xiao Y."/>
            <person name="Gibbons J.G."/>
            <person name="Terashima K."/>
            <person name="Grigoriev I.V."/>
            <person name="Hibbett D."/>
        </authorList>
    </citation>
    <scope>NUCLEOTIDE SEQUENCE</scope>
    <source>
        <strain evidence="13">Sp2 HRB7682 ss15</strain>
    </source>
</reference>
<accession>A0A9W8ZTI3</accession>
<dbReference type="PANTHER" id="PTHR11003:SF342">
    <property type="entry name" value="OUTWARD-RECTIFIER POTASSIUM CHANNEL TOK1"/>
    <property type="match status" value="1"/>
</dbReference>
<keyword evidence="4 11" id="KW-1133">Transmembrane helix</keyword>
<dbReference type="Proteomes" id="UP001150238">
    <property type="component" value="Unassembled WGS sequence"/>
</dbReference>
<feature type="transmembrane region" description="Helical" evidence="11">
    <location>
        <begin position="336"/>
        <end position="356"/>
    </location>
</feature>
<gene>
    <name evidence="13" type="ORF">C8J55DRAFT_462403</name>
</gene>
<sequence>MSSNNQVSTVSEKYTLSRDVEKGPGNNGDYQNEVIGQGSSQDEPVLDDDEVEFEEDDEHEPISAISAVTDYSLQHRGSLSGLSLFSTASIDLRYRSRSGPPQWWIKLKAFLYPPDPQKDPSGSSFIPNYRYTPIFSAVIIPFSILLEIPGLTGNWYIRTIDNQTVEKRSNPVLLDVALGISMGCALVANVALIVRFLEKNVKLMTIVCVVFLTLHDLINIIAVTTFGVENRFDDGFTYGQSFWMTLCSTIASTFTNASLITDFVRTPDFSSSGSGLTRKQRSLVIMVIVLLVYIAFGALIESILLKLNFIDALYFTICSIEAIGFGDIPPVTTGSKVFICFYAIFGIVNLALAVSLTRETVLEALEVGYRKRVHAARVKRKNLRWRKRVAHRWREAVEWRLREKGHPIWAMDTTRVSGISGFLRHWVLLFVDKTFPQWTWRSKWKGLGAVAHPKGMHLNLEALEGLALESAAMEAGVPLSELLPPGFARRWAERHPSTSGEEDTCSTRVSSASSALPSPPTSVPRENSNFGPPPSRLETWMTRLQNAQKNYTQETDDIPLTHARLGRMVAMLGGFALAVNRPGTLKCSAPRSSAKPMKAANYPSNASPSINETRSLSQQYDAYRIVMEREEVKAFYARLIVVWTLFLVFWLVGSGVFMVTEGWSFGIAMYFCVIAFTTIGFGDYSPKTPAGRSIFVGWALLGVATMTILISVVAEAYTSRYKNVLQSTKIFDRAVARYKTREKAKALAKSQRKSNALSSAAALSPLPPLPSISTHISKTPSEEVNADSSPRPQPHAKSDTQLHNKGGGFANTVRHVDKKLEELPRSILAHARLFSEHLQYFVGPGSVGANGGPSSGQEIPPSLKKLMDDIAGASKFGERIQTEILQDAEARQTLFTLSIEKALRKMIETAEDAIQSLEERDRLLELNVQEYNNINNDDQAETPSLIRSSDIRFTNNNEGLASRQNE</sequence>
<keyword evidence="7 8" id="KW-0407">Ion channel</keyword>
<feature type="domain" description="Potassium channel" evidence="12">
    <location>
        <begin position="646"/>
        <end position="718"/>
    </location>
</feature>
<protein>
    <recommendedName>
        <fullName evidence="12">Potassium channel domain-containing protein</fullName>
    </recommendedName>
</protein>
<feature type="region of interest" description="Disordered" evidence="10">
    <location>
        <begin position="492"/>
        <end position="537"/>
    </location>
</feature>
<dbReference type="GO" id="GO:0015271">
    <property type="term" value="F:outward rectifier potassium channel activity"/>
    <property type="evidence" value="ECO:0007669"/>
    <property type="project" value="TreeGrafter"/>
</dbReference>
<feature type="region of interest" description="Disordered" evidence="10">
    <location>
        <begin position="768"/>
        <end position="810"/>
    </location>
</feature>
<dbReference type="AlphaFoldDB" id="A0A9W8ZTI3"/>
<dbReference type="PRINTS" id="PR01333">
    <property type="entry name" value="2POREKCHANEL"/>
</dbReference>
<feature type="domain" description="Potassium channel" evidence="12">
    <location>
        <begin position="288"/>
        <end position="360"/>
    </location>
</feature>
<feature type="transmembrane region" description="Helical" evidence="11">
    <location>
        <begin position="282"/>
        <end position="305"/>
    </location>
</feature>
<evidence type="ECO:0000313" key="14">
    <source>
        <dbReference type="Proteomes" id="UP001150238"/>
    </source>
</evidence>
<feature type="transmembrane region" description="Helical" evidence="11">
    <location>
        <begin position="694"/>
        <end position="714"/>
    </location>
</feature>
<feature type="transmembrane region" description="Helical" evidence="11">
    <location>
        <begin position="663"/>
        <end position="682"/>
    </location>
</feature>
<evidence type="ECO:0000256" key="7">
    <source>
        <dbReference type="ARBA" id="ARBA00023303"/>
    </source>
</evidence>
<name>A0A9W8ZTI3_9AGAR</name>
<feature type="compositionally biased region" description="Polar residues" evidence="10">
    <location>
        <begin position="1"/>
        <end position="14"/>
    </location>
</feature>
<dbReference type="Pfam" id="PF07885">
    <property type="entry name" value="Ion_trans_2"/>
    <property type="match status" value="2"/>
</dbReference>
<feature type="transmembrane region" description="Helical" evidence="11">
    <location>
        <begin position="635"/>
        <end position="657"/>
    </location>
</feature>
<keyword evidence="3 8" id="KW-0812">Transmembrane</keyword>
<reference evidence="13" key="1">
    <citation type="submission" date="2022-08" db="EMBL/GenBank/DDBJ databases">
        <authorList>
            <consortium name="DOE Joint Genome Institute"/>
            <person name="Min B."/>
            <person name="Riley R."/>
            <person name="Sierra-Patev S."/>
            <person name="Naranjo-Ortiz M."/>
            <person name="Looney B."/>
            <person name="Konkel Z."/>
            <person name="Slot J.C."/>
            <person name="Sakamoto Y."/>
            <person name="Steenwyk J.L."/>
            <person name="Rokas A."/>
            <person name="Carro J."/>
            <person name="Camarero S."/>
            <person name="Ferreira P."/>
            <person name="Molpeceres G."/>
            <person name="Ruiz-Duenas F.J."/>
            <person name="Serrano A."/>
            <person name="Henrissat B."/>
            <person name="Drula E."/>
            <person name="Hughes K.W."/>
            <person name="Mata J.L."/>
            <person name="Ishikawa N.K."/>
            <person name="Vargas-Isla R."/>
            <person name="Ushijima S."/>
            <person name="Smith C.A."/>
            <person name="Ahrendt S."/>
            <person name="Andreopoulos W."/>
            <person name="He G."/>
            <person name="Labutti K."/>
            <person name="Lipzen A."/>
            <person name="Ng V."/>
            <person name="Sandor L."/>
            <person name="Barry K."/>
            <person name="Martinez A.T."/>
            <person name="Xiao Y."/>
            <person name="Gibbons J.G."/>
            <person name="Terashima K."/>
            <person name="Hibbett D.S."/>
            <person name="Grigoriev I.V."/>
        </authorList>
    </citation>
    <scope>NUCLEOTIDE SEQUENCE</scope>
    <source>
        <strain evidence="13">Sp2 HRB7682 ss15</strain>
    </source>
</reference>
<evidence type="ECO:0000256" key="1">
    <source>
        <dbReference type="ARBA" id="ARBA00004141"/>
    </source>
</evidence>
<feature type="transmembrane region" description="Helical" evidence="11">
    <location>
        <begin position="203"/>
        <end position="222"/>
    </location>
</feature>
<evidence type="ECO:0000313" key="13">
    <source>
        <dbReference type="EMBL" id="KAJ4465663.1"/>
    </source>
</evidence>
<dbReference type="GO" id="GO:0005886">
    <property type="term" value="C:plasma membrane"/>
    <property type="evidence" value="ECO:0007669"/>
    <property type="project" value="TreeGrafter"/>
</dbReference>
<evidence type="ECO:0000256" key="10">
    <source>
        <dbReference type="SAM" id="MobiDB-lite"/>
    </source>
</evidence>
<evidence type="ECO:0000256" key="5">
    <source>
        <dbReference type="ARBA" id="ARBA00023065"/>
    </source>
</evidence>
<feature type="compositionally biased region" description="Acidic residues" evidence="10">
    <location>
        <begin position="44"/>
        <end position="59"/>
    </location>
</feature>
<keyword evidence="9" id="KW-0175">Coiled coil</keyword>
<evidence type="ECO:0000256" key="4">
    <source>
        <dbReference type="ARBA" id="ARBA00022989"/>
    </source>
</evidence>
<keyword evidence="5 8" id="KW-0406">Ion transport</keyword>
<feature type="compositionally biased region" description="Low complexity" evidence="10">
    <location>
        <begin position="506"/>
        <end position="516"/>
    </location>
</feature>
<evidence type="ECO:0000259" key="12">
    <source>
        <dbReference type="Pfam" id="PF07885"/>
    </source>
</evidence>
<keyword evidence="2 8" id="KW-0813">Transport</keyword>
<dbReference type="PANTHER" id="PTHR11003">
    <property type="entry name" value="POTASSIUM CHANNEL, SUBFAMILY K"/>
    <property type="match status" value="1"/>
</dbReference>
<dbReference type="SUPFAM" id="SSF81324">
    <property type="entry name" value="Voltage-gated potassium channels"/>
    <property type="match status" value="2"/>
</dbReference>
<dbReference type="InterPro" id="IPR013099">
    <property type="entry name" value="K_chnl_dom"/>
</dbReference>
<evidence type="ECO:0000256" key="2">
    <source>
        <dbReference type="ARBA" id="ARBA00022448"/>
    </source>
</evidence>
<dbReference type="GO" id="GO:0030322">
    <property type="term" value="P:stabilization of membrane potential"/>
    <property type="evidence" value="ECO:0007669"/>
    <property type="project" value="TreeGrafter"/>
</dbReference>
<evidence type="ECO:0000256" key="9">
    <source>
        <dbReference type="SAM" id="Coils"/>
    </source>
</evidence>
<comment type="subcellular location">
    <subcellularLocation>
        <location evidence="1">Membrane</location>
        <topology evidence="1">Multi-pass membrane protein</topology>
    </subcellularLocation>
</comment>
<feature type="transmembrane region" description="Helical" evidence="11">
    <location>
        <begin position="134"/>
        <end position="157"/>
    </location>
</feature>